<gene>
    <name evidence="1" type="ORF">D2L64_18280</name>
</gene>
<name>A0A418MS09_9ACTN</name>
<accession>A0A418MS09</accession>
<dbReference type="RefSeq" id="WP_119578148.1">
    <property type="nucleotide sequence ID" value="NZ_QXEC01000017.1"/>
</dbReference>
<evidence type="ECO:0000313" key="1">
    <source>
        <dbReference type="EMBL" id="RIV36935.1"/>
    </source>
</evidence>
<protein>
    <recommendedName>
        <fullName evidence="3">Exo-alpha-sialidase</fullName>
    </recommendedName>
</protein>
<reference evidence="1 2" key="1">
    <citation type="submission" date="2018-08" db="EMBL/GenBank/DDBJ databases">
        <title>Jishengella sp. nov., isolated from a root of Azadirachta indica A. Juss. var. siamensis Valenton.</title>
        <authorList>
            <person name="Kuncharoen N."/>
            <person name="Tanasupawat S."/>
            <person name="Kudo T."/>
            <person name="Ohkuma M."/>
        </authorList>
    </citation>
    <scope>NUCLEOTIDE SEQUENCE [LARGE SCALE GENOMIC DNA]</scope>
    <source>
        <strain evidence="1 2">AZ1-13</strain>
    </source>
</reference>
<evidence type="ECO:0000313" key="2">
    <source>
        <dbReference type="Proteomes" id="UP000283832"/>
    </source>
</evidence>
<dbReference type="Proteomes" id="UP000283832">
    <property type="component" value="Unassembled WGS sequence"/>
</dbReference>
<organism evidence="1 2">
    <name type="scientific">Micromonospora radicis</name>
    <dbReference type="NCBI Taxonomy" id="1894971"/>
    <lineage>
        <taxon>Bacteria</taxon>
        <taxon>Bacillati</taxon>
        <taxon>Actinomycetota</taxon>
        <taxon>Actinomycetes</taxon>
        <taxon>Micromonosporales</taxon>
        <taxon>Micromonosporaceae</taxon>
        <taxon>Micromonospora</taxon>
    </lineage>
</organism>
<evidence type="ECO:0008006" key="3">
    <source>
        <dbReference type="Google" id="ProtNLM"/>
    </source>
</evidence>
<keyword evidence="2" id="KW-1185">Reference proteome</keyword>
<dbReference type="EMBL" id="QXEC01000017">
    <property type="protein sequence ID" value="RIV36935.1"/>
    <property type="molecule type" value="Genomic_DNA"/>
</dbReference>
<proteinExistence type="predicted"/>
<sequence length="408" mass="41377">MDASRSASTRWLQAYRPGGARGRRFLAAVCAVVAVGLAGCPAPGGSDGDPAPARLHWQRVELPAPAGSGRVVLRDLVSCAGHWYAAGAVADPGGATRPAVWSSLDGAVWRSVPVVADSYYGRQSVLFSVGCRGGSVAAVGGKVGGAHGNPRMGTWWQRGDGTLVEVPASFELYGGPKAVNVSRLAGGAAGWMMVGNRASGAAAWVSRDAAEFAIVEGAPGLATDDAGVTWAFDVVSGPSGWLVVGGILAPGRIDRDPAVWTSGDGRVWRRTVLAGTAEYEELQRVVLVDGVPVAVGLRGRVFGAWRQDAAGWAAVGGFGGVAGGVPSVGGLAVAGGRVLAVVSDGERYGGWLSVDRGAGWRPVELPVAAPVGAGRGVGLTAAGGRWWLAVDDGAGTSLWVGRSDAEPE</sequence>
<comment type="caution">
    <text evidence="1">The sequence shown here is derived from an EMBL/GenBank/DDBJ whole genome shotgun (WGS) entry which is preliminary data.</text>
</comment>
<dbReference type="OrthoDB" id="4894058at2"/>
<dbReference type="AlphaFoldDB" id="A0A418MS09"/>